<dbReference type="InterPro" id="IPR040191">
    <property type="entry name" value="UTP10"/>
</dbReference>
<dbReference type="InterPro" id="IPR022125">
    <property type="entry name" value="U3snoRNP10_N"/>
</dbReference>
<evidence type="ECO:0000313" key="10">
    <source>
        <dbReference type="EMBL" id="VFT90649.1"/>
    </source>
</evidence>
<dbReference type="GO" id="GO:0000462">
    <property type="term" value="P:maturation of SSU-rRNA from tricistronic rRNA transcript (SSU-rRNA, 5.8S rRNA, LSU-rRNA)"/>
    <property type="evidence" value="ECO:0007669"/>
    <property type="project" value="TreeGrafter"/>
</dbReference>
<dbReference type="EMBL" id="VJMH01005482">
    <property type="protein sequence ID" value="KAF0695383.1"/>
    <property type="molecule type" value="Genomic_DNA"/>
</dbReference>
<evidence type="ECO:0000313" key="9">
    <source>
        <dbReference type="EMBL" id="KAF0695383.1"/>
    </source>
</evidence>
<dbReference type="OrthoDB" id="31183at2759"/>
<gene>
    <name evidence="10" type="primary">Aste57867_13817</name>
    <name evidence="9" type="ORF">As57867_013767</name>
    <name evidence="10" type="ORF">ASTE57867_13817</name>
</gene>
<name>A0A485L008_9STRA</name>
<dbReference type="EMBL" id="CAADRA010005503">
    <property type="protein sequence ID" value="VFT90649.1"/>
    <property type="molecule type" value="Genomic_DNA"/>
</dbReference>
<accession>A0A485L008</accession>
<dbReference type="InterPro" id="IPR016024">
    <property type="entry name" value="ARM-type_fold"/>
</dbReference>
<dbReference type="Proteomes" id="UP000332933">
    <property type="component" value="Unassembled WGS sequence"/>
</dbReference>
<keyword evidence="5 7" id="KW-0539">Nucleus</keyword>
<evidence type="ECO:0000259" key="8">
    <source>
        <dbReference type="SMART" id="SM01036"/>
    </source>
</evidence>
<dbReference type="PANTHER" id="PTHR13457">
    <property type="entry name" value="BAP28"/>
    <property type="match status" value="1"/>
</dbReference>
<dbReference type="Gene3D" id="1.25.10.10">
    <property type="entry name" value="Leucine-rich Repeat Variant"/>
    <property type="match status" value="2"/>
</dbReference>
<evidence type="ECO:0000256" key="3">
    <source>
        <dbReference type="ARBA" id="ARBA00022517"/>
    </source>
</evidence>
<keyword evidence="6 7" id="KW-0687">Ribonucleoprotein</keyword>
<dbReference type="InterPro" id="IPR012954">
    <property type="entry name" value="BP28_C_dom"/>
</dbReference>
<comment type="similarity">
    <text evidence="2 7">Belongs to the HEATR1/UTP10 family.</text>
</comment>
<sequence>MSTSLASQLNALKAQSTSAPSQRKLASFVHDPKVAAKIDLRTTFEHAKQALDHLCAMDGALDVYHTSLLHQSKVQAQFHRSLLTKEENAALDVELGGLLDALSPYFLLPPTHQVLEYLIRRYEVHTWNVEQLLGATLCYHESPVFARLVTILDLGKAGARWSFLEPVKANNVPLLRANLAKRCFTDASIVRFIYDAARRIGSKNPKLMALYTLLAMEVVDKSKITDQILRWVLPNVFDGLRDRAYPEHQLASYMIATKLASKATIAHAARSQLVVAIAKSAPAHAQLDALLCLIGVVQAQPFDTLPVDALKHMLQYDDVPQLLRDAMDAYDASKFLKLFFAAVVALLAADPAAERIFFDVVGELQSDAAPYMEDVVRSVLTQAHAHSKANDVHQRVLVHISKRYADKLDAGLNALLQELGDESDDETKAFFVAFVAQTFDGSSAAAMHVPLAESGLSLLLSLDHPNADIRVNALQAVGKLSAFDEPDVLLRRLNDDSPAVVVAATKIGALLLESAAPLALLDAVAHAVNQRATDINFKAALSALLSFVTGPFAKKHAGFDNAILDILLVFAPSSWLVATTTPVIEFAKWVGFLKTLQHPFGQALKAPKDLSAIATAWSQVLKANTTLLETVQSWAAPTPFRHVALPYLAMHVLFLARKDQPAGVPILMSLVRDAWTTVNASVPIEGIHRPSLVHVVEMVATIMTHESNNYDDALSLLLHAAPKYFEVVQPALHDTLAKHSWSGLLTSLCRLVHRADTHERATVRALTLVAVMVECNPTALKLADLHHVMLTLLVAMHTKSPAIRKTAVQGLKPLAKVSIDKLDRAALAPYTKAMLALAHVKAELTMDHQYITTLCHDLVDNQGLDVTWLKAIVGAALGKSSDALSVPLKLRAAQVLNVLAKVEHVGVWESTLTWFSHTIASVHSSETAPVGVEDRTLLKQLVSHYLTNWTKPPKAVFDAILAALSTAGLAPVHKHIALTMPAAWYAGLSPAHQSTLVAALVQLLRSGEDVSDIGSQLLPRLQVSADIMAKLLHHTKVNSWAADVTCVLEVLPSLLPHYKPTELEALLTPLQHILTHFTQDKVSEYSVQMVLTVLHATCVQLPKAATEATKAKASHAKTLVELTMQVVEATTSPQTRNAALLFVSSLVDLYPTQVLHSLVPILSHASNLHMDEYSFHVLQEIVQHAVPYVTRDTSPIKPQQFLQTFVAAFDSIPAIRRTELFHVVLSSLAVNHEDSLGLGLVLLLHSMASETEARRSSFCHTLAELFSPEQQMRALVFLVETTGHLQDGDGAFVLSGSTDATVAYLLSFVPLHLQRKSLHLQILDQDAAALQEAYLGLAQALLLYLRRGADHDDDLSGFAMDGMHNLQQLLTTPGFVAVIGELLQHDDSVIRRRALTLFNERIEETEGSLTPEEELLFVDMLSDLSDALTNASDALVSDLQMALLSVDVLTRFFAKKHPTTFLPVLPTVLTCTTHANGHVVGSAFVCLSNLSLALGPAVFPYVPKFFPTLLAALEGSIESTDETHTLQQCCMVALRNFTAKFPQFLVPYLPRMLHLLFLPTLTHAQVRVAAQASLTSLAHGMELRNLLPALQDMYPVCCGHGPDALVQLFDLLSTIVASMDRTAVKTHLTNLMRFFLMAMDGRRLHPVTFAADVVEDKLLQAILQLVLKLSEKQLKPLFLKFVSWVDVVLPGDAAPSVARQAVFFRLVVRLSDQLRSIFVPYFAHILPQCATVCEWGATDLVNTDEADGFFQRPTKKQKTDKNSTSAADKTQVVLYVVQSLHGCFVHDTDGFMDKEKFDAIMPSLVDLVELAGRHPDIVSVVVKALAHLAWAAKNDLLWKPMHHRLLMKARSDDAAVRLATLQAIEQCYTVVGEEFLAMLPESIPFLAELLEDTDADVEALCHKVIKQIEEISGESLDQYLTA</sequence>
<dbReference type="InterPro" id="IPR056473">
    <property type="entry name" value="HEAT_Utp10/HEAT1"/>
</dbReference>
<dbReference type="Pfam" id="PF12397">
    <property type="entry name" value="U3snoRNP10"/>
    <property type="match status" value="1"/>
</dbReference>
<evidence type="ECO:0000256" key="7">
    <source>
        <dbReference type="RuleBase" id="RU367065"/>
    </source>
</evidence>
<comment type="subcellular location">
    <subcellularLocation>
        <location evidence="1 7">Nucleus</location>
        <location evidence="1 7">Nucleolus</location>
    </subcellularLocation>
</comment>
<dbReference type="GO" id="GO:0032040">
    <property type="term" value="C:small-subunit processome"/>
    <property type="evidence" value="ECO:0007669"/>
    <property type="project" value="TreeGrafter"/>
</dbReference>
<evidence type="ECO:0000256" key="6">
    <source>
        <dbReference type="ARBA" id="ARBA00023274"/>
    </source>
</evidence>
<reference evidence="10 11" key="1">
    <citation type="submission" date="2019-03" db="EMBL/GenBank/DDBJ databases">
        <authorList>
            <person name="Gaulin E."/>
            <person name="Dumas B."/>
        </authorList>
    </citation>
    <scope>NUCLEOTIDE SEQUENCE [LARGE SCALE GENOMIC DNA]</scope>
    <source>
        <strain evidence="10">CBS 568.67</strain>
    </source>
</reference>
<evidence type="ECO:0000256" key="5">
    <source>
        <dbReference type="ARBA" id="ARBA00023242"/>
    </source>
</evidence>
<feature type="domain" description="BP28 C-terminal" evidence="8">
    <location>
        <begin position="1621"/>
        <end position="1791"/>
    </location>
</feature>
<dbReference type="GO" id="GO:0030686">
    <property type="term" value="C:90S preribosome"/>
    <property type="evidence" value="ECO:0007669"/>
    <property type="project" value="TreeGrafter"/>
</dbReference>
<evidence type="ECO:0000256" key="4">
    <source>
        <dbReference type="ARBA" id="ARBA00022552"/>
    </source>
</evidence>
<comment type="function">
    <text evidence="7">Involved in nucleolar processing of pre-18S ribosomal RNA.</text>
</comment>
<dbReference type="InterPro" id="IPR011989">
    <property type="entry name" value="ARM-like"/>
</dbReference>
<evidence type="ECO:0000256" key="1">
    <source>
        <dbReference type="ARBA" id="ARBA00004604"/>
    </source>
</evidence>
<dbReference type="SMART" id="SM01036">
    <property type="entry name" value="BP28CT"/>
    <property type="match status" value="1"/>
</dbReference>
<evidence type="ECO:0000256" key="2">
    <source>
        <dbReference type="ARBA" id="ARBA00010559"/>
    </source>
</evidence>
<dbReference type="SUPFAM" id="SSF48371">
    <property type="entry name" value="ARM repeat"/>
    <property type="match status" value="2"/>
</dbReference>
<keyword evidence="3 7" id="KW-0690">Ribosome biogenesis</keyword>
<keyword evidence="11" id="KW-1185">Reference proteome</keyword>
<dbReference type="GO" id="GO:0034455">
    <property type="term" value="C:t-UTP complex"/>
    <property type="evidence" value="ECO:0007669"/>
    <property type="project" value="TreeGrafter"/>
</dbReference>
<dbReference type="GO" id="GO:0045943">
    <property type="term" value="P:positive regulation of transcription by RNA polymerase I"/>
    <property type="evidence" value="ECO:0007669"/>
    <property type="project" value="TreeGrafter"/>
</dbReference>
<protein>
    <recommendedName>
        <fullName evidence="7">HEAT repeat-containing protein 1</fullName>
    </recommendedName>
</protein>
<proteinExistence type="inferred from homology"/>
<reference evidence="9" key="2">
    <citation type="submission" date="2019-06" db="EMBL/GenBank/DDBJ databases">
        <title>Genomics analysis of Aphanomyces spp. identifies a new class of oomycete effector associated with host adaptation.</title>
        <authorList>
            <person name="Gaulin E."/>
        </authorList>
    </citation>
    <scope>NUCLEOTIDE SEQUENCE</scope>
    <source>
        <strain evidence="9">CBS 578.67</strain>
    </source>
</reference>
<organism evidence="10 11">
    <name type="scientific">Aphanomyces stellatus</name>
    <dbReference type="NCBI Taxonomy" id="120398"/>
    <lineage>
        <taxon>Eukaryota</taxon>
        <taxon>Sar</taxon>
        <taxon>Stramenopiles</taxon>
        <taxon>Oomycota</taxon>
        <taxon>Saprolegniomycetes</taxon>
        <taxon>Saprolegniales</taxon>
        <taxon>Verrucalvaceae</taxon>
        <taxon>Aphanomyces</taxon>
    </lineage>
</organism>
<dbReference type="GO" id="GO:0030515">
    <property type="term" value="F:snoRNA binding"/>
    <property type="evidence" value="ECO:0007669"/>
    <property type="project" value="TreeGrafter"/>
</dbReference>
<keyword evidence="4 7" id="KW-0698">rRNA processing</keyword>
<dbReference type="PANTHER" id="PTHR13457:SF1">
    <property type="entry name" value="HEAT REPEAT-CONTAINING PROTEIN 1"/>
    <property type="match status" value="1"/>
</dbReference>
<dbReference type="Pfam" id="PF08146">
    <property type="entry name" value="BP28CT"/>
    <property type="match status" value="1"/>
</dbReference>
<evidence type="ECO:0000313" key="11">
    <source>
        <dbReference type="Proteomes" id="UP000332933"/>
    </source>
</evidence>
<dbReference type="Pfam" id="PF23243">
    <property type="entry name" value="HEAT_HEATR1"/>
    <property type="match status" value="1"/>
</dbReference>